<keyword evidence="4" id="KW-1003">Cell membrane</keyword>
<keyword evidence="9 11" id="KW-0472">Membrane</keyword>
<dbReference type="GO" id="GO:0016324">
    <property type="term" value="C:apical plasma membrane"/>
    <property type="evidence" value="ECO:0007669"/>
    <property type="project" value="TreeGrafter"/>
</dbReference>
<dbReference type="GO" id="GO:0030139">
    <property type="term" value="C:endocytic vesicle"/>
    <property type="evidence" value="ECO:0007669"/>
    <property type="project" value="TreeGrafter"/>
</dbReference>
<gene>
    <name evidence="12" type="ORF">PHAECO_LOCUS8037</name>
</gene>
<protein>
    <recommendedName>
        <fullName evidence="2">Protein amnionless</fullName>
    </recommendedName>
</protein>
<dbReference type="EMBL" id="OU896710">
    <property type="protein sequence ID" value="CAH1163274.1"/>
    <property type="molecule type" value="Genomic_DNA"/>
</dbReference>
<feature type="non-terminal residue" evidence="12">
    <location>
        <position position="1"/>
    </location>
</feature>
<keyword evidence="7" id="KW-0653">Protein transport</keyword>
<evidence type="ECO:0000256" key="9">
    <source>
        <dbReference type="ARBA" id="ARBA00023136"/>
    </source>
</evidence>
<organism evidence="12 13">
    <name type="scientific">Phaedon cochleariae</name>
    <name type="common">Mustard beetle</name>
    <dbReference type="NCBI Taxonomy" id="80249"/>
    <lineage>
        <taxon>Eukaryota</taxon>
        <taxon>Metazoa</taxon>
        <taxon>Ecdysozoa</taxon>
        <taxon>Arthropoda</taxon>
        <taxon>Hexapoda</taxon>
        <taxon>Insecta</taxon>
        <taxon>Pterygota</taxon>
        <taxon>Neoptera</taxon>
        <taxon>Endopterygota</taxon>
        <taxon>Coleoptera</taxon>
        <taxon>Polyphaga</taxon>
        <taxon>Cucujiformia</taxon>
        <taxon>Chrysomeloidea</taxon>
        <taxon>Chrysomelidae</taxon>
        <taxon>Chrysomelinae</taxon>
        <taxon>Chrysomelini</taxon>
        <taxon>Phaedon</taxon>
    </lineage>
</organism>
<dbReference type="AlphaFoldDB" id="A0A9P0DP67"/>
<evidence type="ECO:0000256" key="11">
    <source>
        <dbReference type="SAM" id="Phobius"/>
    </source>
</evidence>
<dbReference type="Proteomes" id="UP001153737">
    <property type="component" value="Chromosome 4"/>
</dbReference>
<evidence type="ECO:0000256" key="6">
    <source>
        <dbReference type="ARBA" id="ARBA00022729"/>
    </source>
</evidence>
<evidence type="ECO:0000256" key="1">
    <source>
        <dbReference type="ARBA" id="ARBA00004251"/>
    </source>
</evidence>
<dbReference type="Pfam" id="PF14828">
    <property type="entry name" value="Amnionless"/>
    <property type="match status" value="1"/>
</dbReference>
<keyword evidence="3" id="KW-0813">Transport</keyword>
<evidence type="ECO:0000256" key="5">
    <source>
        <dbReference type="ARBA" id="ARBA00022692"/>
    </source>
</evidence>
<evidence type="ECO:0000256" key="8">
    <source>
        <dbReference type="ARBA" id="ARBA00022989"/>
    </source>
</evidence>
<evidence type="ECO:0000256" key="7">
    <source>
        <dbReference type="ARBA" id="ARBA00022927"/>
    </source>
</evidence>
<sequence length="504" mass="56647">RTMYGRIVFIICAYKMCVRNHFVGILIINLVITAHCAVKTFRHDNDIFNPKNWVDGRPQEHCDGLVFPEISFNFYSIDELKIDSWVLSKDCQIVFGENARIDFNTESEMNCVELKPKDPYYWTDPNSWNTVGKEENYAIPHMERLPCEYDDVVFPRGNLSGSVYYFGEEVKMKSLRFGNDSWTDENLRSDSATMASKYTIFTLEDLQDAFFVTNKGCDDVTGCICGNAEAYVGVCDSVPTKDDFRCTDPVTPVGFCQPICGASIVVIPPRNFELAEMERTLKQFTSDTYISKVRNDSGNEFLQIIFAEKEFTGNSLDEAKQLYEQIKLDHSSSHVTLYASGPYNNSEENVNNAVSVVFGTLCGVGLVFVILFVMYSPNDTAIILRNRLNIGSSHLPSFKTAYFTRHSSVAEDAGLIFEGQSMASSLLSLDKSFDNPMFGKDEKSTPSTSSPRYDMGNKDAVNTGDAEESNHLESGAEMEESMPDIKQKDFDNISEGELVDLSDM</sequence>
<accession>A0A9P0DP67</accession>
<dbReference type="GO" id="GO:0006898">
    <property type="term" value="P:receptor-mediated endocytosis"/>
    <property type="evidence" value="ECO:0007669"/>
    <property type="project" value="TreeGrafter"/>
</dbReference>
<dbReference type="OrthoDB" id="269227at2759"/>
<feature type="region of interest" description="Disordered" evidence="10">
    <location>
        <begin position="437"/>
        <end position="504"/>
    </location>
</feature>
<evidence type="ECO:0000256" key="3">
    <source>
        <dbReference type="ARBA" id="ARBA00022448"/>
    </source>
</evidence>
<keyword evidence="5 11" id="KW-0812">Transmembrane</keyword>
<evidence type="ECO:0000313" key="13">
    <source>
        <dbReference type="Proteomes" id="UP001153737"/>
    </source>
</evidence>
<feature type="compositionally biased region" description="Acidic residues" evidence="10">
    <location>
        <begin position="492"/>
        <end position="504"/>
    </location>
</feature>
<name>A0A9P0DP67_PHACE</name>
<evidence type="ECO:0000256" key="4">
    <source>
        <dbReference type="ARBA" id="ARBA00022475"/>
    </source>
</evidence>
<feature type="transmembrane region" description="Helical" evidence="11">
    <location>
        <begin position="353"/>
        <end position="375"/>
    </location>
</feature>
<reference evidence="12" key="1">
    <citation type="submission" date="2022-01" db="EMBL/GenBank/DDBJ databases">
        <authorList>
            <person name="King R."/>
        </authorList>
    </citation>
    <scope>NUCLEOTIDE SEQUENCE</scope>
</reference>
<keyword evidence="6" id="KW-0732">Signal</keyword>
<dbReference type="InterPro" id="IPR026112">
    <property type="entry name" value="AMN"/>
</dbReference>
<evidence type="ECO:0000256" key="10">
    <source>
        <dbReference type="SAM" id="MobiDB-lite"/>
    </source>
</evidence>
<dbReference type="PANTHER" id="PTHR14995">
    <property type="entry name" value="AMNIONLESS"/>
    <property type="match status" value="1"/>
</dbReference>
<evidence type="ECO:0000256" key="2">
    <source>
        <dbReference type="ARBA" id="ARBA00021200"/>
    </source>
</evidence>
<proteinExistence type="predicted"/>
<dbReference type="PANTHER" id="PTHR14995:SF2">
    <property type="entry name" value="PROTEIN AMNIONLESS"/>
    <property type="match status" value="1"/>
</dbReference>
<evidence type="ECO:0000313" key="12">
    <source>
        <dbReference type="EMBL" id="CAH1163274.1"/>
    </source>
</evidence>
<comment type="subcellular location">
    <subcellularLocation>
        <location evidence="1">Cell membrane</location>
        <topology evidence="1">Single-pass type I membrane protein</topology>
    </subcellularLocation>
</comment>
<reference evidence="12" key="2">
    <citation type="submission" date="2022-10" db="EMBL/GenBank/DDBJ databases">
        <authorList>
            <consortium name="ENA_rothamsted_submissions"/>
            <consortium name="culmorum"/>
            <person name="King R."/>
        </authorList>
    </citation>
    <scope>NUCLEOTIDE SEQUENCE</scope>
</reference>
<keyword evidence="13" id="KW-1185">Reference proteome</keyword>
<keyword evidence="8 11" id="KW-1133">Transmembrane helix</keyword>
<dbReference type="GO" id="GO:0015031">
    <property type="term" value="P:protein transport"/>
    <property type="evidence" value="ECO:0007669"/>
    <property type="project" value="UniProtKB-KW"/>
</dbReference>
<feature type="transmembrane region" description="Helical" evidence="11">
    <location>
        <begin position="7"/>
        <end position="32"/>
    </location>
</feature>